<feature type="transmembrane region" description="Helical" evidence="1">
    <location>
        <begin position="6"/>
        <end position="30"/>
    </location>
</feature>
<dbReference type="Proteomes" id="UP000717835">
    <property type="component" value="Unassembled WGS sequence"/>
</dbReference>
<accession>A0A921HXV3</accession>
<feature type="transmembrane region" description="Helical" evidence="1">
    <location>
        <begin position="246"/>
        <end position="279"/>
    </location>
</feature>
<name>A0A921HXV3_9BACT</name>
<keyword evidence="1" id="KW-1133">Transmembrane helix</keyword>
<dbReference type="AlphaFoldDB" id="A0A921HXV3"/>
<proteinExistence type="predicted"/>
<dbReference type="EMBL" id="DYVX01000094">
    <property type="protein sequence ID" value="HJF93064.1"/>
    <property type="molecule type" value="Genomic_DNA"/>
</dbReference>
<feature type="transmembrane region" description="Helical" evidence="1">
    <location>
        <begin position="130"/>
        <end position="156"/>
    </location>
</feature>
<keyword evidence="1" id="KW-0812">Transmembrane</keyword>
<feature type="transmembrane region" description="Helical" evidence="1">
    <location>
        <begin position="182"/>
        <end position="201"/>
    </location>
</feature>
<evidence type="ECO:0000256" key="1">
    <source>
        <dbReference type="SAM" id="Phobius"/>
    </source>
</evidence>
<feature type="transmembrane region" description="Helical" evidence="1">
    <location>
        <begin position="57"/>
        <end position="79"/>
    </location>
</feature>
<feature type="transmembrane region" description="Helical" evidence="1">
    <location>
        <begin position="91"/>
        <end position="109"/>
    </location>
</feature>
<feature type="transmembrane region" description="Helical" evidence="1">
    <location>
        <begin position="208"/>
        <end position="226"/>
    </location>
</feature>
<dbReference type="RefSeq" id="WP_022019712.1">
    <property type="nucleotide sequence ID" value="NZ_DYVX01000094.1"/>
</dbReference>
<comment type="caution">
    <text evidence="2">The sequence shown here is derived from an EMBL/GenBank/DDBJ whole genome shotgun (WGS) entry which is preliminary data.</text>
</comment>
<evidence type="ECO:0000313" key="2">
    <source>
        <dbReference type="EMBL" id="HJF93064.1"/>
    </source>
</evidence>
<gene>
    <name evidence="2" type="ORF">K8W02_11890</name>
</gene>
<reference evidence="2" key="1">
    <citation type="journal article" date="2021" name="PeerJ">
        <title>Extensive microbial diversity within the chicken gut microbiome revealed by metagenomics and culture.</title>
        <authorList>
            <person name="Gilroy R."/>
            <person name="Ravi A."/>
            <person name="Getino M."/>
            <person name="Pursley I."/>
            <person name="Horton D.L."/>
            <person name="Alikhan N.F."/>
            <person name="Baker D."/>
            <person name="Gharbi K."/>
            <person name="Hall N."/>
            <person name="Watson M."/>
            <person name="Adriaenssens E.M."/>
            <person name="Foster-Nyarko E."/>
            <person name="Jarju S."/>
            <person name="Secka A."/>
            <person name="Antonio M."/>
            <person name="Oren A."/>
            <person name="Chaudhuri R.R."/>
            <person name="La Ragione R."/>
            <person name="Hildebrand F."/>
            <person name="Pallen M.J."/>
        </authorList>
    </citation>
    <scope>NUCLEOTIDE SEQUENCE</scope>
    <source>
        <strain evidence="2">CHK55-1828</strain>
    </source>
</reference>
<reference evidence="2" key="2">
    <citation type="submission" date="2021-09" db="EMBL/GenBank/DDBJ databases">
        <authorList>
            <person name="Gilroy R."/>
        </authorList>
    </citation>
    <scope>NUCLEOTIDE SEQUENCE</scope>
    <source>
        <strain evidence="2">CHK55-1828</strain>
    </source>
</reference>
<protein>
    <submittedName>
        <fullName evidence="2">Uncharacterized protein</fullName>
    </submittedName>
</protein>
<sequence>MITAFTGLLLLSQIVFWTGLALAFMLFFRFGKVKDWFNRKAGAEIVSTVRFRDVRTLCITIVLEWVMAMVGVLVTMSFYSEKQLTDNQFVLLYSLFLLVGLTYPAYRLVRRIRHLKSCNDRRAARWRLYYDCLLNYAALSGGWMVAVIMSFVAVLLSLTKWKSLVPGRLRDMSGVDVVPPSITYYLVGCVLGVVGIVSQFFGREKEDFIFGMIFVSLFAFLAYIVFRVRRAAPQDRKRLKWMYAYMLFTTYAVFTLTWMLIVGVLILLVLYLIFTLVFSGYGGSGKGSRTHIVSCNQLTDDLIRGQDICRLTNTRCKMRDTGVCPYQ</sequence>
<keyword evidence="1" id="KW-0472">Membrane</keyword>
<evidence type="ECO:0000313" key="3">
    <source>
        <dbReference type="Proteomes" id="UP000717835"/>
    </source>
</evidence>
<organism evidence="2 3">
    <name type="scientific">Mediterranea massiliensis</name>
    <dbReference type="NCBI Taxonomy" id="1841865"/>
    <lineage>
        <taxon>Bacteria</taxon>
        <taxon>Pseudomonadati</taxon>
        <taxon>Bacteroidota</taxon>
        <taxon>Bacteroidia</taxon>
        <taxon>Bacteroidales</taxon>
        <taxon>Bacteroidaceae</taxon>
        <taxon>Mediterranea</taxon>
    </lineage>
</organism>